<feature type="region of interest" description="Disordered" evidence="2">
    <location>
        <begin position="753"/>
        <end position="772"/>
    </location>
</feature>
<dbReference type="Proteomes" id="UP000199518">
    <property type="component" value="Unassembled WGS sequence"/>
</dbReference>
<dbReference type="SUPFAM" id="SSF48452">
    <property type="entry name" value="TPR-like"/>
    <property type="match status" value="1"/>
</dbReference>
<feature type="chain" id="PRO_5011487202" evidence="3">
    <location>
        <begin position="35"/>
        <end position="772"/>
    </location>
</feature>
<keyword evidence="1" id="KW-0802">TPR repeat</keyword>
<feature type="repeat" description="TPR" evidence="1">
    <location>
        <begin position="673"/>
        <end position="706"/>
    </location>
</feature>
<dbReference type="RefSeq" id="WP_175517021.1">
    <property type="nucleotide sequence ID" value="NZ_FOQD01000001.1"/>
</dbReference>
<proteinExistence type="predicted"/>
<evidence type="ECO:0000313" key="5">
    <source>
        <dbReference type="Proteomes" id="UP000199518"/>
    </source>
</evidence>
<protein>
    <submittedName>
        <fullName evidence="4">Tetratricopeptide repeat-containing protein</fullName>
    </submittedName>
</protein>
<gene>
    <name evidence="4" type="ORF">SAMN05421753_101465</name>
</gene>
<dbReference type="InterPro" id="IPR011990">
    <property type="entry name" value="TPR-like_helical_dom_sf"/>
</dbReference>
<dbReference type="InterPro" id="IPR019734">
    <property type="entry name" value="TPR_rpt"/>
</dbReference>
<dbReference type="AlphaFoldDB" id="A0A1I3BHW3"/>
<feature type="signal peptide" evidence="3">
    <location>
        <begin position="1"/>
        <end position="34"/>
    </location>
</feature>
<dbReference type="SUPFAM" id="SSF81901">
    <property type="entry name" value="HCP-like"/>
    <property type="match status" value="1"/>
</dbReference>
<dbReference type="SMART" id="SM00028">
    <property type="entry name" value="TPR"/>
    <property type="match status" value="11"/>
</dbReference>
<dbReference type="PANTHER" id="PTHR12558">
    <property type="entry name" value="CELL DIVISION CYCLE 16,23,27"/>
    <property type="match status" value="1"/>
</dbReference>
<evidence type="ECO:0000256" key="2">
    <source>
        <dbReference type="SAM" id="MobiDB-lite"/>
    </source>
</evidence>
<feature type="repeat" description="TPR" evidence="1">
    <location>
        <begin position="77"/>
        <end position="110"/>
    </location>
</feature>
<dbReference type="Pfam" id="PF13432">
    <property type="entry name" value="TPR_16"/>
    <property type="match status" value="3"/>
</dbReference>
<dbReference type="PANTHER" id="PTHR12558:SF13">
    <property type="entry name" value="CELL DIVISION CYCLE PROTEIN 27 HOMOLOG"/>
    <property type="match status" value="1"/>
</dbReference>
<dbReference type="STRING" id="1576369.SAMN05421753_101465"/>
<name>A0A1I3BHW3_9PLAN</name>
<sequence length="772" mass="87541">MALRHCGQSRTRRSWSGRIILACLSFQAAGIACADEPAKPPASARLQGLQVQPGDEPLKAFEPARPESAQEYSRRAAMALYMKGRIAQEHGRFGDALEAYLAAVEKDPLAIAAYKGALPILLQRQEIEKARKLTLSAAEKDPEGYELVMAMAAVFARQDQLHEGIQLLQSALKLPNLKPHSLEDLYLRRDLGLYYRLQGNYQKSAEEYKIVFDAVTDPALDPEVRKKLLSDPGQTFDEFGDVFLKSEQPELALKAFGEASKHREAKPGLHSFNLATVFRQTGKPQQALEELQHYFDAQMQTRGRAAYELLRDLLVELKKQDELLPRLEAMHKQDEHNDVLRYFLADETLAANNVPRASDLYTNGRENISDPRALVGMFSVYRQQRQAEKLLTVMTKAFSTVPRADEQAALQQMAPDVRELATRFEKEIKAFEEDEEAFSAVTKYARTLEEGDEPKLEFLQAYLLGKLATENNHTEDAIHFYKYAISMRNDPPAQLYTELAGQLIDTQHYKEAAELLNEAINHTSTGLQREKWRLLYLLSYAQAFQGQTEAAVESIHEAQKLQPNVSALHQQEAWILYHARRWDEALALYEQVINNYSGDKEVATKCRFHISNIYVEKGDMPRGEQILEDILTEDPDNVQANNDLGYLYADQGKNLERAETMIRKALQQEPENYAYLDSLGWVLYKQGKYEQALEQMEKATTLKHGDDSTIVEHLADCLEKVGRHDEAVAAWQRALKNEESKTPPSDRVLKSLKGKLMIENKTASPEKATAPK</sequence>
<evidence type="ECO:0000256" key="1">
    <source>
        <dbReference type="PROSITE-ProRule" id="PRU00339"/>
    </source>
</evidence>
<organism evidence="4 5">
    <name type="scientific">Planctomicrobium piriforme</name>
    <dbReference type="NCBI Taxonomy" id="1576369"/>
    <lineage>
        <taxon>Bacteria</taxon>
        <taxon>Pseudomonadati</taxon>
        <taxon>Planctomycetota</taxon>
        <taxon>Planctomycetia</taxon>
        <taxon>Planctomycetales</taxon>
        <taxon>Planctomycetaceae</taxon>
        <taxon>Planctomicrobium</taxon>
    </lineage>
</organism>
<evidence type="ECO:0000256" key="3">
    <source>
        <dbReference type="SAM" id="SignalP"/>
    </source>
</evidence>
<dbReference type="Pfam" id="PF12895">
    <property type="entry name" value="ANAPC3"/>
    <property type="match status" value="1"/>
</dbReference>
<accession>A0A1I3BHW3</accession>
<keyword evidence="3" id="KW-0732">Signal</keyword>
<reference evidence="5" key="1">
    <citation type="submission" date="2016-10" db="EMBL/GenBank/DDBJ databases">
        <authorList>
            <person name="Varghese N."/>
            <person name="Submissions S."/>
        </authorList>
    </citation>
    <scope>NUCLEOTIDE SEQUENCE [LARGE SCALE GENOMIC DNA]</scope>
    <source>
        <strain evidence="5">DSM 26348</strain>
    </source>
</reference>
<dbReference type="PROSITE" id="PS50005">
    <property type="entry name" value="TPR"/>
    <property type="match status" value="2"/>
</dbReference>
<dbReference type="Gene3D" id="1.25.40.10">
    <property type="entry name" value="Tetratricopeptide repeat domain"/>
    <property type="match status" value="3"/>
</dbReference>
<dbReference type="EMBL" id="FOQD01000001">
    <property type="protein sequence ID" value="SFH61895.1"/>
    <property type="molecule type" value="Genomic_DNA"/>
</dbReference>
<dbReference type="PROSITE" id="PS51257">
    <property type="entry name" value="PROKAR_LIPOPROTEIN"/>
    <property type="match status" value="1"/>
</dbReference>
<keyword evidence="5" id="KW-1185">Reference proteome</keyword>
<evidence type="ECO:0000313" key="4">
    <source>
        <dbReference type="EMBL" id="SFH61895.1"/>
    </source>
</evidence>